<protein>
    <submittedName>
        <fullName evidence="2">Uncharacterized protein (DUF2236 family)</fullName>
    </submittedName>
</protein>
<dbReference type="AlphaFoldDB" id="A0A495IJV2"/>
<evidence type="ECO:0000313" key="2">
    <source>
        <dbReference type="EMBL" id="RKR76069.1"/>
    </source>
</evidence>
<comment type="caution">
    <text evidence="2">The sequence shown here is derived from an EMBL/GenBank/DDBJ whole genome shotgun (WGS) entry which is preliminary data.</text>
</comment>
<dbReference type="Proteomes" id="UP000280008">
    <property type="component" value="Unassembled WGS sequence"/>
</dbReference>
<evidence type="ECO:0000313" key="3">
    <source>
        <dbReference type="Proteomes" id="UP000280008"/>
    </source>
</evidence>
<name>A0A495IJV2_9MICO</name>
<reference evidence="2 3" key="1">
    <citation type="submission" date="2018-10" db="EMBL/GenBank/DDBJ databases">
        <title>Sequencing the genomes of 1000 actinobacteria strains.</title>
        <authorList>
            <person name="Klenk H.-P."/>
        </authorList>
    </citation>
    <scope>NUCLEOTIDE SEQUENCE [LARGE SCALE GENOMIC DNA]</scope>
    <source>
        <strain evidence="2 3">DSM 17894</strain>
    </source>
</reference>
<keyword evidence="3" id="KW-1185">Reference proteome</keyword>
<dbReference type="PANTHER" id="PTHR36151">
    <property type="entry name" value="BLR2777 PROTEIN"/>
    <property type="match status" value="1"/>
</dbReference>
<dbReference type="OrthoDB" id="3422701at2"/>
<evidence type="ECO:0000259" key="1">
    <source>
        <dbReference type="Pfam" id="PF09995"/>
    </source>
</evidence>
<dbReference type="Pfam" id="PF09995">
    <property type="entry name" value="MPAB_Lcp_cat"/>
    <property type="match status" value="1"/>
</dbReference>
<proteinExistence type="predicted"/>
<sequence>MSPRIDPVAEGVILAGAGRAILLQLARPEVGYGVARHSDFARNPMGRLNGTLMYVYAVMTGSDADREFAAAFVSRMHTPVHGPGDDEAPAYDARDPGLQLWVAATLYDTALLVYRRALGNPPTSIEDELYRRYAALGTALDVPSEAWPQDREAFSAYWRSASQSLHVDPAIRAQADELWRATAAPWWVRRLMPLNRFVTAGLLPPDVRDGFGLSWSPRRQRRFDRLWTVVAAVYPRLPAVVRTAPQRYYLGRLRALRRRAPGTG</sequence>
<dbReference type="EMBL" id="RBKS01000001">
    <property type="protein sequence ID" value="RKR76069.1"/>
    <property type="molecule type" value="Genomic_DNA"/>
</dbReference>
<feature type="domain" description="ER-bound oxygenase mpaB/mpaB'/Rubber oxygenase catalytic" evidence="1">
    <location>
        <begin position="10"/>
        <end position="231"/>
    </location>
</feature>
<organism evidence="2 3">
    <name type="scientific">Frondihabitans australicus</name>
    <dbReference type="NCBI Taxonomy" id="386892"/>
    <lineage>
        <taxon>Bacteria</taxon>
        <taxon>Bacillati</taxon>
        <taxon>Actinomycetota</taxon>
        <taxon>Actinomycetes</taxon>
        <taxon>Micrococcales</taxon>
        <taxon>Microbacteriaceae</taxon>
        <taxon>Frondihabitans</taxon>
    </lineage>
</organism>
<dbReference type="GO" id="GO:0016491">
    <property type="term" value="F:oxidoreductase activity"/>
    <property type="evidence" value="ECO:0007669"/>
    <property type="project" value="InterPro"/>
</dbReference>
<dbReference type="PANTHER" id="PTHR36151:SF3">
    <property type="entry name" value="ER-BOUND OXYGENASE MPAB_MPAB'_RUBBER OXYGENASE CATALYTIC DOMAIN-CONTAINING PROTEIN"/>
    <property type="match status" value="1"/>
</dbReference>
<accession>A0A495IJV2</accession>
<dbReference type="RefSeq" id="WP_121370978.1">
    <property type="nucleotide sequence ID" value="NZ_RBKS01000001.1"/>
</dbReference>
<dbReference type="InterPro" id="IPR018713">
    <property type="entry name" value="MPAB/Lcp_cat_dom"/>
</dbReference>
<gene>
    <name evidence="2" type="ORF">C8E83_3233</name>
</gene>